<dbReference type="HOGENOM" id="CLU_022487_0_0_0"/>
<reference evidence="16 17" key="1">
    <citation type="submission" date="2012-02" db="EMBL/GenBank/DDBJ databases">
        <title>Complete sequence of chromosome of Singulisphaera acidiphila DSM 18658.</title>
        <authorList>
            <consortium name="US DOE Joint Genome Institute (JGI-PGF)"/>
            <person name="Lucas S."/>
            <person name="Copeland A."/>
            <person name="Lapidus A."/>
            <person name="Glavina del Rio T."/>
            <person name="Dalin E."/>
            <person name="Tice H."/>
            <person name="Bruce D."/>
            <person name="Goodwin L."/>
            <person name="Pitluck S."/>
            <person name="Peters L."/>
            <person name="Ovchinnikova G."/>
            <person name="Chertkov O."/>
            <person name="Kyrpides N."/>
            <person name="Mavromatis K."/>
            <person name="Ivanova N."/>
            <person name="Brettin T."/>
            <person name="Detter J.C."/>
            <person name="Han C."/>
            <person name="Larimer F."/>
            <person name="Land M."/>
            <person name="Hauser L."/>
            <person name="Markowitz V."/>
            <person name="Cheng J.-F."/>
            <person name="Hugenholtz P."/>
            <person name="Woyke T."/>
            <person name="Wu D."/>
            <person name="Tindall B."/>
            <person name="Pomrenke H."/>
            <person name="Brambilla E."/>
            <person name="Klenk H.-P."/>
            <person name="Eisen J.A."/>
        </authorList>
    </citation>
    <scope>NUCLEOTIDE SEQUENCE [LARGE SCALE GENOMIC DNA]</scope>
    <source>
        <strain evidence="17">ATCC BAA-1392 / DSM 18658 / VKM B-2454 / MOB10</strain>
    </source>
</reference>
<evidence type="ECO:0000256" key="11">
    <source>
        <dbReference type="ARBA" id="ARBA00025060"/>
    </source>
</evidence>
<keyword evidence="17" id="KW-1185">Reference proteome</keyword>
<dbReference type="KEGG" id="saci:Sinac_6995"/>
<dbReference type="InterPro" id="IPR025997">
    <property type="entry name" value="SBP_2_dom"/>
</dbReference>
<dbReference type="Gene3D" id="3.40.50.2300">
    <property type="match status" value="2"/>
</dbReference>
<feature type="transmembrane region" description="Helical" evidence="14">
    <location>
        <begin position="53"/>
        <end position="72"/>
    </location>
</feature>
<evidence type="ECO:0000256" key="13">
    <source>
        <dbReference type="ARBA" id="ARBA00039381"/>
    </source>
</evidence>
<dbReference type="GO" id="GO:0043190">
    <property type="term" value="C:ATP-binding cassette (ABC) transporter complex"/>
    <property type="evidence" value="ECO:0007669"/>
    <property type="project" value="InterPro"/>
</dbReference>
<evidence type="ECO:0000256" key="2">
    <source>
        <dbReference type="ARBA" id="ARBA00011262"/>
    </source>
</evidence>
<keyword evidence="7 14" id="KW-0812">Transmembrane</keyword>
<comment type="subcellular location">
    <subcellularLocation>
        <location evidence="1">Cell membrane</location>
        <topology evidence="1">Multi-pass membrane protein</topology>
    </subcellularLocation>
</comment>
<protein>
    <recommendedName>
        <fullName evidence="13">Autoinducer 2 import system permease protein LsrD</fullName>
    </recommendedName>
    <alternativeName>
        <fullName evidence="3">Autoinducer 2-binding protein LsrB</fullName>
    </alternativeName>
</protein>
<feature type="transmembrane region" description="Helical" evidence="14">
    <location>
        <begin position="170"/>
        <end position="193"/>
    </location>
</feature>
<dbReference type="STRING" id="886293.Sinac_6995"/>
<dbReference type="AlphaFoldDB" id="L0DRP0"/>
<evidence type="ECO:0000313" key="17">
    <source>
        <dbReference type="Proteomes" id="UP000010798"/>
    </source>
</evidence>
<dbReference type="InterPro" id="IPR028082">
    <property type="entry name" value="Peripla_BP_I"/>
</dbReference>
<keyword evidence="8" id="KW-0574">Periplasm</keyword>
<evidence type="ECO:0000313" key="16">
    <source>
        <dbReference type="EMBL" id="AGA31051.1"/>
    </source>
</evidence>
<feature type="transmembrane region" description="Helical" evidence="14">
    <location>
        <begin position="353"/>
        <end position="375"/>
    </location>
</feature>
<evidence type="ECO:0000256" key="8">
    <source>
        <dbReference type="ARBA" id="ARBA00022764"/>
    </source>
</evidence>
<evidence type="ECO:0000256" key="5">
    <source>
        <dbReference type="ARBA" id="ARBA00022475"/>
    </source>
</evidence>
<dbReference type="OrthoDB" id="9795981at2"/>
<dbReference type="InterPro" id="IPR001851">
    <property type="entry name" value="ABC_transp_permease"/>
</dbReference>
<feature type="domain" description="Periplasmic binding protein" evidence="15">
    <location>
        <begin position="409"/>
        <end position="663"/>
    </location>
</feature>
<dbReference type="InterPro" id="IPR030159">
    <property type="entry name" value="LsrB"/>
</dbReference>
<dbReference type="CDD" id="cd20003">
    <property type="entry name" value="PBP1_LsrB_Quorum_Sensing"/>
    <property type="match status" value="1"/>
</dbReference>
<feature type="transmembrane region" description="Helical" evidence="14">
    <location>
        <begin position="222"/>
        <end position="246"/>
    </location>
</feature>
<feature type="transmembrane region" description="Helical" evidence="14">
    <location>
        <begin position="25"/>
        <end position="46"/>
    </location>
</feature>
<organism evidence="16 17">
    <name type="scientific">Singulisphaera acidiphila (strain ATCC BAA-1392 / DSM 18658 / VKM B-2454 / MOB10)</name>
    <dbReference type="NCBI Taxonomy" id="886293"/>
    <lineage>
        <taxon>Bacteria</taxon>
        <taxon>Pseudomonadati</taxon>
        <taxon>Planctomycetota</taxon>
        <taxon>Planctomycetia</taxon>
        <taxon>Isosphaerales</taxon>
        <taxon>Isosphaeraceae</taxon>
        <taxon>Singulisphaera</taxon>
    </lineage>
</organism>
<sequence>MSVPAVSSRLESSRRHGWLEPSQRILLALLTLEIVVFSVIGTNFLTRDNAFEVLRLSVEIGLLSIALTPVIVSGGIDLSVGSLMGLSAVLFGTFWRDLGLPIALAAALTLGVGAVAGSLNGLFITRLRIPPLIVTLGSFSLFRGLAEGLTGGVDNFTNFPSRFLFLGQGYLFGVVPAQLPLFALVALAFWVLLHRSTIGRGLVAVGFAPDAARYAGLPVDRLVGFVYTLAGLVSSLAAVIYVAHLGQAKADAGTGYELLAITAVVLGGTSIFGGRGSILGTLLGLFAISVLQNGLRLADLPAELAGVLTGVLLLVAIGLDRRPTSTPAASPDRSASLSPDDADEDLNVKNVQVALICAVILAGAVIVAASNVYLVRSLKEEFAGQGSAALTPASARTGKNPTEARQIVVAMMPKSKGNAYFIACRKGAEDAAKELGVKLIWDGPTDPDPAKQNEVIDTWITRGVDVIAVAVENRQGISSVLRKARERGIKVITWDADAEPDARDFFVNQATPEGIGQTLMDNAARILGNKGQFAIITASLTAANMIEWQKSIEARRAEKYPNIKMAALRPCDDLQKKAFDETTAVLNANPEVSLFMAICTPAVPGAAEAVKQAGRKDVKVIGLGLPNDNKRYVHEGITDCVVLWNSMDLGYLAVQASHDIVAGTLKAGDTSTKAGRLGSIEIKGDNILLGKPFTFTKENIDEFDF</sequence>
<evidence type="ECO:0000259" key="15">
    <source>
        <dbReference type="Pfam" id="PF13407"/>
    </source>
</evidence>
<keyword evidence="6" id="KW-0997">Cell inner membrane</keyword>
<evidence type="ECO:0000256" key="7">
    <source>
        <dbReference type="ARBA" id="ARBA00022692"/>
    </source>
</evidence>
<accession>L0DRP0</accession>
<dbReference type="EMBL" id="CP003364">
    <property type="protein sequence ID" value="AGA31051.1"/>
    <property type="molecule type" value="Genomic_DNA"/>
</dbReference>
<evidence type="ECO:0000256" key="1">
    <source>
        <dbReference type="ARBA" id="ARBA00004651"/>
    </source>
</evidence>
<dbReference type="Proteomes" id="UP000010798">
    <property type="component" value="Chromosome"/>
</dbReference>
<proteinExistence type="predicted"/>
<evidence type="ECO:0000256" key="4">
    <source>
        <dbReference type="ARBA" id="ARBA00022448"/>
    </source>
</evidence>
<dbReference type="PANTHER" id="PTHR32196:SF71">
    <property type="entry name" value="AUTOINDUCER 2 IMPORT SYSTEM PERMEASE PROTEIN LSRD"/>
    <property type="match status" value="1"/>
</dbReference>
<evidence type="ECO:0000256" key="10">
    <source>
        <dbReference type="ARBA" id="ARBA00023136"/>
    </source>
</evidence>
<keyword evidence="5" id="KW-1003">Cell membrane</keyword>
<evidence type="ECO:0000256" key="12">
    <source>
        <dbReference type="ARBA" id="ARBA00025439"/>
    </source>
</evidence>
<evidence type="ECO:0000256" key="6">
    <source>
        <dbReference type="ARBA" id="ARBA00022519"/>
    </source>
</evidence>
<comment type="function">
    <text evidence="12">Part of the ABC transporter complex LsrABCD involved in autoinducer 2 (AI-2) import. Probably responsible for the translocation of the substrate across the membrane.</text>
</comment>
<dbReference type="PANTHER" id="PTHR32196">
    <property type="entry name" value="ABC TRANSPORTER PERMEASE PROTEIN YPHD-RELATED-RELATED"/>
    <property type="match status" value="1"/>
</dbReference>
<feature type="transmembrane region" description="Helical" evidence="14">
    <location>
        <begin position="258"/>
        <end position="288"/>
    </location>
</feature>
<comment type="function">
    <text evidence="11">Part of the ABC transporter complex LsrABCD involved in autoinducer 2 (AI-2) import. Binds AI-2 and delivers it to the LsrC and LsrD permeases.</text>
</comment>
<keyword evidence="10 14" id="KW-0472">Membrane</keyword>
<feature type="transmembrane region" description="Helical" evidence="14">
    <location>
        <begin position="102"/>
        <end position="124"/>
    </location>
</feature>
<dbReference type="GO" id="GO:0022857">
    <property type="term" value="F:transmembrane transporter activity"/>
    <property type="evidence" value="ECO:0007669"/>
    <property type="project" value="InterPro"/>
</dbReference>
<dbReference type="Pfam" id="PF13407">
    <property type="entry name" value="Peripla_BP_4"/>
    <property type="match status" value="1"/>
</dbReference>
<dbReference type="eggNOG" id="COG1879">
    <property type="taxonomic scope" value="Bacteria"/>
</dbReference>
<dbReference type="RefSeq" id="WP_015250123.1">
    <property type="nucleotide sequence ID" value="NC_019892.1"/>
</dbReference>
<evidence type="ECO:0000256" key="9">
    <source>
        <dbReference type="ARBA" id="ARBA00022989"/>
    </source>
</evidence>
<keyword evidence="9 14" id="KW-1133">Transmembrane helix</keyword>
<evidence type="ECO:0000256" key="14">
    <source>
        <dbReference type="SAM" id="Phobius"/>
    </source>
</evidence>
<evidence type="ECO:0000256" key="3">
    <source>
        <dbReference type="ARBA" id="ARBA00014452"/>
    </source>
</evidence>
<dbReference type="Pfam" id="PF02653">
    <property type="entry name" value="BPD_transp_2"/>
    <property type="match status" value="1"/>
</dbReference>
<name>L0DRP0_SINAD</name>
<keyword evidence="4" id="KW-0813">Transport</keyword>
<dbReference type="eggNOG" id="COG1172">
    <property type="taxonomic scope" value="Bacteria"/>
</dbReference>
<gene>
    <name evidence="16" type="ordered locus">Sinac_6995</name>
</gene>
<comment type="subunit">
    <text evidence="2">The complex is composed of two ATP-binding proteins (LsrA), two transmembrane proteins (LsrC and LsrD) and a solute-binding protein (LsrB).</text>
</comment>
<dbReference type="SUPFAM" id="SSF53822">
    <property type="entry name" value="Periplasmic binding protein-like I"/>
    <property type="match status" value="1"/>
</dbReference>
<dbReference type="CDD" id="cd06579">
    <property type="entry name" value="TM_PBP1_transp_AraH_like"/>
    <property type="match status" value="1"/>
</dbReference>
<feature type="transmembrane region" description="Helical" evidence="14">
    <location>
        <begin position="300"/>
        <end position="319"/>
    </location>
</feature>